<name>A0ABQ0JXB7_9BACT</name>
<dbReference type="EMBL" id="BAFN01000001">
    <property type="protein sequence ID" value="GAN33361.1"/>
    <property type="molecule type" value="Genomic_DNA"/>
</dbReference>
<proteinExistence type="predicted"/>
<evidence type="ECO:0000313" key="3">
    <source>
        <dbReference type="Proteomes" id="UP000032309"/>
    </source>
</evidence>
<evidence type="ECO:0000259" key="1">
    <source>
        <dbReference type="Pfam" id="PF18480"/>
    </source>
</evidence>
<dbReference type="RefSeq" id="WP_052563417.1">
    <property type="nucleotide sequence ID" value="NZ_BAFN01000001.1"/>
</dbReference>
<dbReference type="Pfam" id="PF18480">
    <property type="entry name" value="DUF5615"/>
    <property type="match status" value="1"/>
</dbReference>
<evidence type="ECO:0000313" key="2">
    <source>
        <dbReference type="EMBL" id="GAN33361.1"/>
    </source>
</evidence>
<organism evidence="2 3">
    <name type="scientific">Candidatus Brocadia sinica JPN1</name>
    <dbReference type="NCBI Taxonomy" id="1197129"/>
    <lineage>
        <taxon>Bacteria</taxon>
        <taxon>Pseudomonadati</taxon>
        <taxon>Planctomycetota</taxon>
        <taxon>Candidatus Brocadiia</taxon>
        <taxon>Candidatus Brocadiales</taxon>
        <taxon>Candidatus Brocadiaceae</taxon>
        <taxon>Candidatus Brocadia</taxon>
    </lineage>
</organism>
<sequence>MAKLAFYTNESVNVAVAEGLKRRGVKVVSARDSGNLGLSDKEQLDYAARNNFVIVTHDDDFLAMAMKFEHTGIAYVHQQKYSVGGLIRGLKLLWDIAEQKDMVNHVEFL</sequence>
<comment type="caution">
    <text evidence="2">The sequence shown here is derived from an EMBL/GenBank/DDBJ whole genome shotgun (WGS) entry which is preliminary data.</text>
</comment>
<feature type="domain" description="DUF5615" evidence="1">
    <location>
        <begin position="6"/>
        <end position="97"/>
    </location>
</feature>
<reference evidence="3" key="1">
    <citation type="journal article" date="2015" name="Genome Announc.">
        <title>Draft Genome Sequence of an Anaerobic Ammonium-Oxidizing Bacterium, "Candidatus Brocadia sinica".</title>
        <authorList>
            <person name="Oshiki M."/>
            <person name="Shinyako-Hata K."/>
            <person name="Satoh H."/>
            <person name="Okabe S."/>
        </authorList>
    </citation>
    <scope>NUCLEOTIDE SEQUENCE [LARGE SCALE GENOMIC DNA]</scope>
    <source>
        <strain evidence="3">JPN1</strain>
    </source>
</reference>
<dbReference type="InterPro" id="IPR041049">
    <property type="entry name" value="DUF5615"/>
</dbReference>
<dbReference type="Proteomes" id="UP000032309">
    <property type="component" value="Unassembled WGS sequence"/>
</dbReference>
<accession>A0ABQ0JXB7</accession>
<protein>
    <recommendedName>
        <fullName evidence="1">DUF5615 domain-containing protein</fullName>
    </recommendedName>
</protein>
<gene>
    <name evidence="2" type="ORF">BROSI_A1881</name>
</gene>
<keyword evidence="3" id="KW-1185">Reference proteome</keyword>